<accession>A0A3Q1GQ32</accession>
<proteinExistence type="predicted"/>
<evidence type="ECO:0000313" key="2">
    <source>
        <dbReference type="Proteomes" id="UP000257200"/>
    </source>
</evidence>
<dbReference type="AlphaFoldDB" id="A0A3Q1GQ32"/>
<reference evidence="1" key="1">
    <citation type="submission" date="2025-08" db="UniProtKB">
        <authorList>
            <consortium name="Ensembl"/>
        </authorList>
    </citation>
    <scope>IDENTIFICATION</scope>
</reference>
<sequence>MLSKNLPAAAEGFCTIGFSRRLNSTSLVTAAFACHFIFLTEREYINIKKEKLPLTPVLCHTPSEGKVFFSSRFLSQDPVSVFFFPMNLQVVLKDDREIIIQNTKNLCKPS</sequence>
<protein>
    <submittedName>
        <fullName evidence="1">Uncharacterized protein</fullName>
    </submittedName>
</protein>
<dbReference type="InParanoid" id="A0A3Q1GQ32"/>
<reference evidence="1" key="2">
    <citation type="submission" date="2025-09" db="UniProtKB">
        <authorList>
            <consortium name="Ensembl"/>
        </authorList>
    </citation>
    <scope>IDENTIFICATION</scope>
</reference>
<dbReference type="PROSITE" id="PS51257">
    <property type="entry name" value="PROKAR_LIPOPROTEIN"/>
    <property type="match status" value="1"/>
</dbReference>
<name>A0A3Q1GQ32_9TELE</name>
<evidence type="ECO:0000313" key="1">
    <source>
        <dbReference type="Ensembl" id="ENSAPOP00000031659.1"/>
    </source>
</evidence>
<dbReference type="Ensembl" id="ENSAPOT00000024852.1">
    <property type="protein sequence ID" value="ENSAPOP00000031659.1"/>
    <property type="gene ID" value="ENSAPOG00000019049.1"/>
</dbReference>
<organism evidence="1 2">
    <name type="scientific">Acanthochromis polyacanthus</name>
    <name type="common">spiny chromis</name>
    <dbReference type="NCBI Taxonomy" id="80966"/>
    <lineage>
        <taxon>Eukaryota</taxon>
        <taxon>Metazoa</taxon>
        <taxon>Chordata</taxon>
        <taxon>Craniata</taxon>
        <taxon>Vertebrata</taxon>
        <taxon>Euteleostomi</taxon>
        <taxon>Actinopterygii</taxon>
        <taxon>Neopterygii</taxon>
        <taxon>Teleostei</taxon>
        <taxon>Neoteleostei</taxon>
        <taxon>Acanthomorphata</taxon>
        <taxon>Ovalentaria</taxon>
        <taxon>Pomacentridae</taxon>
        <taxon>Acanthochromis</taxon>
    </lineage>
</organism>
<dbReference type="Proteomes" id="UP000257200">
    <property type="component" value="Unplaced"/>
</dbReference>
<keyword evidence="2" id="KW-1185">Reference proteome</keyword>